<sequence>MHPFTKVVEVRWSDIDANQHMRHNAYADLCTHTRMEWLAAAGFGMAAFMAHGFGPVLFRESTEYRREVHLGERITIDVQIAAASPDNSRWKIRQQLFKPDGKLAAIYEVAGAWMDLRERKLIPPPAALAAILADLPRCADFEALPQPEHK</sequence>
<dbReference type="EMBL" id="JAQQLF010000006">
    <property type="protein sequence ID" value="MDC7716695.1"/>
    <property type="molecule type" value="Genomic_DNA"/>
</dbReference>
<proteinExistence type="predicted"/>
<dbReference type="PANTHER" id="PTHR31793">
    <property type="entry name" value="4-HYDROXYBENZOYL-COA THIOESTERASE FAMILY MEMBER"/>
    <property type="match status" value="1"/>
</dbReference>
<keyword evidence="3" id="KW-1185">Reference proteome</keyword>
<dbReference type="InterPro" id="IPR050563">
    <property type="entry name" value="4-hydroxybenzoyl-CoA_TE"/>
</dbReference>
<dbReference type="PANTHER" id="PTHR31793:SF24">
    <property type="entry name" value="LONG-CHAIN ACYL-COA THIOESTERASE FADM"/>
    <property type="match status" value="1"/>
</dbReference>
<dbReference type="CDD" id="cd00586">
    <property type="entry name" value="4HBT"/>
    <property type="match status" value="1"/>
</dbReference>
<dbReference type="SUPFAM" id="SSF54637">
    <property type="entry name" value="Thioesterase/thiol ester dehydrase-isomerase"/>
    <property type="match status" value="1"/>
</dbReference>
<keyword evidence="1" id="KW-0472">Membrane</keyword>
<reference evidence="2 3" key="1">
    <citation type="submission" date="2023-01" db="EMBL/GenBank/DDBJ databases">
        <title>Novel species of the genus Vogesella isolated from rivers.</title>
        <authorList>
            <person name="Lu H."/>
        </authorList>
    </citation>
    <scope>NUCLEOTIDE SEQUENCE [LARGE SCALE GENOMIC DNA]</scope>
    <source>
        <strain evidence="2 3">DC21W</strain>
    </source>
</reference>
<feature type="transmembrane region" description="Helical" evidence="1">
    <location>
        <begin position="37"/>
        <end position="58"/>
    </location>
</feature>
<dbReference type="Gene3D" id="3.10.129.10">
    <property type="entry name" value="Hotdog Thioesterase"/>
    <property type="match status" value="1"/>
</dbReference>
<dbReference type="Proteomes" id="UP001219956">
    <property type="component" value="Unassembled WGS sequence"/>
</dbReference>
<evidence type="ECO:0000313" key="2">
    <source>
        <dbReference type="EMBL" id="MDC7716695.1"/>
    </source>
</evidence>
<keyword evidence="1" id="KW-1133">Transmembrane helix</keyword>
<protein>
    <submittedName>
        <fullName evidence="2">Acyl-CoA thioesterase</fullName>
    </submittedName>
</protein>
<gene>
    <name evidence="2" type="ORF">PQU95_05635</name>
</gene>
<dbReference type="RefSeq" id="WP_272751090.1">
    <property type="nucleotide sequence ID" value="NZ_JAQQLF010000006.1"/>
</dbReference>
<accession>A0ABT5IVU9</accession>
<organism evidence="2 3">
    <name type="scientific">Vogesella aquatica</name>
    <dbReference type="NCBI Taxonomy" id="2984206"/>
    <lineage>
        <taxon>Bacteria</taxon>
        <taxon>Pseudomonadati</taxon>
        <taxon>Pseudomonadota</taxon>
        <taxon>Betaproteobacteria</taxon>
        <taxon>Neisseriales</taxon>
        <taxon>Chromobacteriaceae</taxon>
        <taxon>Vogesella</taxon>
    </lineage>
</organism>
<keyword evidence="1" id="KW-0812">Transmembrane</keyword>
<dbReference type="InterPro" id="IPR029069">
    <property type="entry name" value="HotDog_dom_sf"/>
</dbReference>
<evidence type="ECO:0000256" key="1">
    <source>
        <dbReference type="SAM" id="Phobius"/>
    </source>
</evidence>
<evidence type="ECO:0000313" key="3">
    <source>
        <dbReference type="Proteomes" id="UP001219956"/>
    </source>
</evidence>
<comment type="caution">
    <text evidence="2">The sequence shown here is derived from an EMBL/GenBank/DDBJ whole genome shotgun (WGS) entry which is preliminary data.</text>
</comment>
<name>A0ABT5IVU9_9NEIS</name>
<dbReference type="Pfam" id="PF13279">
    <property type="entry name" value="4HBT_2"/>
    <property type="match status" value="1"/>
</dbReference>